<keyword evidence="2" id="KW-1185">Reference proteome</keyword>
<dbReference type="RefSeq" id="WP_311631015.1">
    <property type="nucleotide sequence ID" value="NZ_JAVREN010000017.1"/>
</dbReference>
<dbReference type="Proteomes" id="UP001183388">
    <property type="component" value="Unassembled WGS sequence"/>
</dbReference>
<organism evidence="1 2">
    <name type="scientific">Streptomyces boetiae</name>
    <dbReference type="NCBI Taxonomy" id="3075541"/>
    <lineage>
        <taxon>Bacteria</taxon>
        <taxon>Bacillati</taxon>
        <taxon>Actinomycetota</taxon>
        <taxon>Actinomycetes</taxon>
        <taxon>Kitasatosporales</taxon>
        <taxon>Streptomycetaceae</taxon>
        <taxon>Streptomyces</taxon>
    </lineage>
</organism>
<gene>
    <name evidence="1" type="ORF">RM780_13990</name>
</gene>
<accession>A0ABU2L9A9</accession>
<sequence length="124" mass="13089">MSTNYGIQSTGGFLSGVQNQVGNYGSQQVQVTPPADDDALPRLINELKSLRPTMEENRDGIDDYQQCLGMLDLVERHDPADPVGRSAIRTALSVISEKCGGAPGVSTLIASTLSLIATIGQATL</sequence>
<dbReference type="EMBL" id="JAVREN010000017">
    <property type="protein sequence ID" value="MDT0308066.1"/>
    <property type="molecule type" value="Genomic_DNA"/>
</dbReference>
<evidence type="ECO:0000313" key="2">
    <source>
        <dbReference type="Proteomes" id="UP001183388"/>
    </source>
</evidence>
<protein>
    <submittedName>
        <fullName evidence="1">Uncharacterized protein</fullName>
    </submittedName>
</protein>
<evidence type="ECO:0000313" key="1">
    <source>
        <dbReference type="EMBL" id="MDT0308066.1"/>
    </source>
</evidence>
<proteinExistence type="predicted"/>
<comment type="caution">
    <text evidence="1">The sequence shown here is derived from an EMBL/GenBank/DDBJ whole genome shotgun (WGS) entry which is preliminary data.</text>
</comment>
<reference evidence="2" key="1">
    <citation type="submission" date="2023-07" db="EMBL/GenBank/DDBJ databases">
        <title>30 novel species of actinomycetes from the DSMZ collection.</title>
        <authorList>
            <person name="Nouioui I."/>
        </authorList>
    </citation>
    <scope>NUCLEOTIDE SEQUENCE [LARGE SCALE GENOMIC DNA]</scope>
    <source>
        <strain evidence="2">DSM 44917</strain>
    </source>
</reference>
<name>A0ABU2L9A9_9ACTN</name>